<dbReference type="InterPro" id="IPR031052">
    <property type="entry name" value="FHY3/FAR1"/>
</dbReference>
<dbReference type="OrthoDB" id="2408052at2759"/>
<accession>A0A9N9IET7</accession>
<dbReference type="PANTHER" id="PTHR31669:SF251">
    <property type="entry name" value="PROTEIN FAR1-RELATED SEQUENCE"/>
    <property type="match status" value="1"/>
</dbReference>
<comment type="caution">
    <text evidence="1">The sequence shown here is derived from an EMBL/GenBank/DDBJ whole genome shotgun (WGS) entry which is preliminary data.</text>
</comment>
<evidence type="ECO:0000313" key="1">
    <source>
        <dbReference type="EMBL" id="CAG8732731.1"/>
    </source>
</evidence>
<keyword evidence="2" id="KW-1185">Reference proteome</keyword>
<dbReference type="Proteomes" id="UP000789405">
    <property type="component" value="Unassembled WGS sequence"/>
</dbReference>
<organism evidence="1 2">
    <name type="scientific">Dentiscutata erythropus</name>
    <dbReference type="NCBI Taxonomy" id="1348616"/>
    <lineage>
        <taxon>Eukaryota</taxon>
        <taxon>Fungi</taxon>
        <taxon>Fungi incertae sedis</taxon>
        <taxon>Mucoromycota</taxon>
        <taxon>Glomeromycotina</taxon>
        <taxon>Glomeromycetes</taxon>
        <taxon>Diversisporales</taxon>
        <taxon>Gigasporaceae</taxon>
        <taxon>Dentiscutata</taxon>
    </lineage>
</organism>
<evidence type="ECO:0000313" key="2">
    <source>
        <dbReference type="Proteomes" id="UP000789405"/>
    </source>
</evidence>
<reference evidence="1" key="1">
    <citation type="submission" date="2021-06" db="EMBL/GenBank/DDBJ databases">
        <authorList>
            <person name="Kallberg Y."/>
            <person name="Tangrot J."/>
            <person name="Rosling A."/>
        </authorList>
    </citation>
    <scope>NUCLEOTIDE SEQUENCE</scope>
    <source>
        <strain evidence="1">MA453B</strain>
    </source>
</reference>
<dbReference type="EMBL" id="CAJVPY010012225">
    <property type="protein sequence ID" value="CAG8732731.1"/>
    <property type="molecule type" value="Genomic_DNA"/>
</dbReference>
<proteinExistence type="predicted"/>
<dbReference type="GO" id="GO:0006355">
    <property type="term" value="P:regulation of DNA-templated transcription"/>
    <property type="evidence" value="ECO:0007669"/>
    <property type="project" value="InterPro"/>
</dbReference>
<dbReference type="PANTHER" id="PTHR31669">
    <property type="entry name" value="PROTEIN FAR1-RELATED SEQUENCE 10-RELATED"/>
    <property type="match status" value="1"/>
</dbReference>
<dbReference type="AlphaFoldDB" id="A0A9N9IET7"/>
<protein>
    <submittedName>
        <fullName evidence="1">28766_t:CDS:1</fullName>
    </submittedName>
</protein>
<sequence>MQQLEEATGILPKVLMTDEDLLMKHVVNNFPNITHLFCLYYLGQNILKNLRSKLGNQYTEFIQNFYLACNSLSEDIFEARFTNLLNKYPTVSSYLQQLSFIKKSWACAYTSKIFTGGIQSTQRVESLNNLIKTAVNSISTLMEVMEAIHQHLEFKQIDKYLTSNLAAEQQKQIVESTDVEYNNDFIENIYDTSQSYLLALISENEYSTIQEV</sequence>
<name>A0A9N9IET7_9GLOM</name>
<gene>
    <name evidence="1" type="ORF">DERYTH_LOCUS15271</name>
</gene>